<dbReference type="EMBL" id="JQCR01000001">
    <property type="protein sequence ID" value="KGE21001.1"/>
    <property type="molecule type" value="Genomic_DNA"/>
</dbReference>
<keyword evidence="2" id="KW-0012">Acyltransferase</keyword>
<dbReference type="PANTHER" id="PTHR34069:SF2">
    <property type="entry name" value="BETA-KETOACYL-[ACYL-CARRIER-PROTEIN] SYNTHASE III"/>
    <property type="match status" value="1"/>
</dbReference>
<dbReference type="Proteomes" id="UP000029734">
    <property type="component" value="Unassembled WGS sequence"/>
</dbReference>
<dbReference type="SUPFAM" id="SSF53901">
    <property type="entry name" value="Thiolase-like"/>
    <property type="match status" value="2"/>
</dbReference>
<feature type="domain" description="Beta-ketoacyl-[acyl-carrier-protein] synthase III C-terminal" evidence="3">
    <location>
        <begin position="242"/>
        <end position="331"/>
    </location>
</feature>
<accession>A0A098MG21</accession>
<sequence>MDSITIRQAAYYHPERVVHNDFYLNHFNSMGKDIERFLQVMGRERRYIADSEEENAFTMGLKAAQKVLLEAGLTGEDMDMIVFVSQTPEYTYPTNALLLHHKLQGKHRTITMDSNANCAGMVTSVEQTSRYMQSNPHVRYALVVGCDHSSIHCNPDDEITYPNFGDAAAAVILERSTDESKGFVDSLFYIDSEGSGNITFPACGLSNIYSKDVTPEQLRIRWIPFDGTVCVDAAINDIQELLARHELTIEDISAFCLSQFSLKNIELIQSGLAAPQEKFIYVGDEFGYTGTSSPFIAFQRGVEDGVIKRGDYVFFWSVGAGWQIPTMLFRY</sequence>
<dbReference type="Pfam" id="PF08545">
    <property type="entry name" value="ACP_syn_III"/>
    <property type="match status" value="1"/>
</dbReference>
<reference evidence="5 6" key="2">
    <citation type="submission" date="2014-10" db="EMBL/GenBank/DDBJ databases">
        <title>Comparative genomics of the Paenibacillus odorifer group.</title>
        <authorList>
            <person name="Tsai Y.-C."/>
            <person name="Martin N."/>
            <person name="Korlach J."/>
            <person name="Wiedmann M."/>
        </authorList>
    </citation>
    <scope>NUCLEOTIDE SEQUENCE [LARGE SCALE GENOMIC DNA]</scope>
    <source>
        <strain evidence="5 6">DSM 18334</strain>
    </source>
</reference>
<dbReference type="PANTHER" id="PTHR34069">
    <property type="entry name" value="3-OXOACYL-[ACYL-CARRIER-PROTEIN] SYNTHASE 3"/>
    <property type="match status" value="1"/>
</dbReference>
<dbReference type="InterPro" id="IPR013751">
    <property type="entry name" value="ACP_syn_III_N"/>
</dbReference>
<evidence type="ECO:0000256" key="2">
    <source>
        <dbReference type="ARBA" id="ARBA00023315"/>
    </source>
</evidence>
<evidence type="ECO:0000256" key="1">
    <source>
        <dbReference type="ARBA" id="ARBA00022679"/>
    </source>
</evidence>
<dbReference type="GO" id="GO:0044550">
    <property type="term" value="P:secondary metabolite biosynthetic process"/>
    <property type="evidence" value="ECO:0007669"/>
    <property type="project" value="TreeGrafter"/>
</dbReference>
<dbReference type="AlphaFoldDB" id="A0A098MG21"/>
<keyword evidence="6" id="KW-1185">Reference proteome</keyword>
<evidence type="ECO:0000259" key="3">
    <source>
        <dbReference type="Pfam" id="PF08541"/>
    </source>
</evidence>
<dbReference type="Pfam" id="PF08541">
    <property type="entry name" value="ACP_syn_III_C"/>
    <property type="match status" value="1"/>
</dbReference>
<proteinExistence type="predicted"/>
<reference evidence="5 6" key="1">
    <citation type="submission" date="2014-08" db="EMBL/GenBank/DDBJ databases">
        <authorList>
            <person name="den Bakker H.C."/>
        </authorList>
    </citation>
    <scope>NUCLEOTIDE SEQUENCE [LARGE SCALE GENOMIC DNA]</scope>
    <source>
        <strain evidence="5 6">DSM 18334</strain>
    </source>
</reference>
<feature type="domain" description="Beta-ketoacyl-[acyl-carrier-protein] synthase III N-terminal" evidence="4">
    <location>
        <begin position="112"/>
        <end position="188"/>
    </location>
</feature>
<protein>
    <submittedName>
        <fullName evidence="5">3-oxoacyl-ACP synthase</fullName>
    </submittedName>
</protein>
<gene>
    <name evidence="5" type="ORF">PWYN_02245</name>
</gene>
<evidence type="ECO:0000313" key="5">
    <source>
        <dbReference type="EMBL" id="KGE21001.1"/>
    </source>
</evidence>
<dbReference type="GO" id="GO:0006633">
    <property type="term" value="P:fatty acid biosynthetic process"/>
    <property type="evidence" value="ECO:0007669"/>
    <property type="project" value="InterPro"/>
</dbReference>
<organism evidence="5 6">
    <name type="scientific">Paenibacillus wynnii</name>
    <dbReference type="NCBI Taxonomy" id="268407"/>
    <lineage>
        <taxon>Bacteria</taxon>
        <taxon>Bacillati</taxon>
        <taxon>Bacillota</taxon>
        <taxon>Bacilli</taxon>
        <taxon>Bacillales</taxon>
        <taxon>Paenibacillaceae</taxon>
        <taxon>Paenibacillus</taxon>
    </lineage>
</organism>
<dbReference type="eggNOG" id="COG0332">
    <property type="taxonomic scope" value="Bacteria"/>
</dbReference>
<dbReference type="Gene3D" id="3.40.47.10">
    <property type="match status" value="1"/>
</dbReference>
<name>A0A098MG21_9BACL</name>
<dbReference type="InterPro" id="IPR013747">
    <property type="entry name" value="ACP_syn_III_C"/>
</dbReference>
<dbReference type="InterPro" id="IPR016039">
    <property type="entry name" value="Thiolase-like"/>
</dbReference>
<keyword evidence="1" id="KW-0808">Transferase</keyword>
<evidence type="ECO:0000313" key="6">
    <source>
        <dbReference type="Proteomes" id="UP000029734"/>
    </source>
</evidence>
<dbReference type="GO" id="GO:0004315">
    <property type="term" value="F:3-oxoacyl-[acyl-carrier-protein] synthase activity"/>
    <property type="evidence" value="ECO:0007669"/>
    <property type="project" value="InterPro"/>
</dbReference>
<comment type="caution">
    <text evidence="5">The sequence shown here is derived from an EMBL/GenBank/DDBJ whole genome shotgun (WGS) entry which is preliminary data.</text>
</comment>
<evidence type="ECO:0000259" key="4">
    <source>
        <dbReference type="Pfam" id="PF08545"/>
    </source>
</evidence>
<dbReference type="STRING" id="268407.PWYN_02245"/>
<dbReference type="CDD" id="cd00830">
    <property type="entry name" value="KAS_III"/>
    <property type="match status" value="1"/>
</dbReference>